<proteinExistence type="predicted"/>
<evidence type="ECO:0000256" key="1">
    <source>
        <dbReference type="ARBA" id="ARBA00022614"/>
    </source>
</evidence>
<evidence type="ECO:0000313" key="4">
    <source>
        <dbReference type="EMBL" id="GIJ55111.1"/>
    </source>
</evidence>
<gene>
    <name evidence="4" type="ORF">Vau01_026270</name>
</gene>
<dbReference type="Pfam" id="PF23598">
    <property type="entry name" value="LRR_14"/>
    <property type="match status" value="1"/>
</dbReference>
<dbReference type="InterPro" id="IPR032675">
    <property type="entry name" value="LRR_dom_sf"/>
</dbReference>
<dbReference type="SUPFAM" id="SSF48452">
    <property type="entry name" value="TPR-like"/>
    <property type="match status" value="1"/>
</dbReference>
<dbReference type="Gene3D" id="1.25.40.10">
    <property type="entry name" value="Tetratricopeptide repeat domain"/>
    <property type="match status" value="1"/>
</dbReference>
<keyword evidence="5" id="KW-1185">Reference proteome</keyword>
<feature type="domain" description="Disease resistance R13L4/SHOC-2-like LRR" evidence="3">
    <location>
        <begin position="253"/>
        <end position="357"/>
    </location>
</feature>
<evidence type="ECO:0000313" key="5">
    <source>
        <dbReference type="Proteomes" id="UP000612585"/>
    </source>
</evidence>
<dbReference type="AlphaFoldDB" id="A0A8J3Z0D1"/>
<sequence length="722" mass="79874">MTAEFPPGYRVITADEAEERFSVSDAIWYPYQEFTDEQEIRLYEGGLRTPDGVKSYPDADWSPFNVIVDGDLVTDGDVELFDYSGGHFLVVTGDLWARNVLLEGCPNVVVNGDLTVTGGVLGRRGEDGGVLVVHGRTRAPLVMNFLYFNMEFGQPPEAVVCGDPHRMNCPVDFEDDDDLVAAARPEVVGADGSVDDGLVDQALTEGRPVLRPDALPPHLAAEAELDALLARADEVTELDLSERRLRAFPEKVLRFPNLRRLSLAGNDEIGTVPADIATLTALEELDLSRTGLTALPATIGALQRLRVLDISRNRFTELPDALGDLARLSEFRAHHLGTGFPTMVTRLPELRSLDLSMSVLDELPDDLLQLSTLEELRLNGSLGEVDRLPDLAKLPRLRVLHVDGRSGNAGRYPKRELLAGIWDITTLEDLGIDRWGEQKGRPALALPADAFARLPRLTHVDLSFNAFTTLPEPFYRLADLEFVDLRYTKLTGETLDRIGATFPRVRMDLRNIDARSDVDDPGFQRIHTMVKDGARTAADGDYEQSVETLREALALCTPGARYAEYDRLYALYSIVDSLGRLANDATGDRWTALSDQLVGYAEAALVEVPDQIWHFTDFGAFQEEVVRRCGNALAWHLMQRGDLGRALSIVERALTVAESGDHDYIRDTKVRILLKAGRDHDAYVIVDQVLARAPGFGDFADLRDAPEYLRWKETASAEGGVA</sequence>
<evidence type="ECO:0000256" key="2">
    <source>
        <dbReference type="ARBA" id="ARBA00022737"/>
    </source>
</evidence>
<dbReference type="SUPFAM" id="SSF52058">
    <property type="entry name" value="L domain-like"/>
    <property type="match status" value="1"/>
</dbReference>
<accession>A0A8J3Z0D1</accession>
<dbReference type="EMBL" id="BOPG01000013">
    <property type="protein sequence ID" value="GIJ55111.1"/>
    <property type="molecule type" value="Genomic_DNA"/>
</dbReference>
<dbReference type="InterPro" id="IPR003591">
    <property type="entry name" value="Leu-rich_rpt_typical-subtyp"/>
</dbReference>
<keyword evidence="2" id="KW-0677">Repeat</keyword>
<dbReference type="SMART" id="SM00369">
    <property type="entry name" value="LRR_TYP"/>
    <property type="match status" value="4"/>
</dbReference>
<reference evidence="4" key="1">
    <citation type="submission" date="2021-01" db="EMBL/GenBank/DDBJ databases">
        <title>Whole genome shotgun sequence of Virgisporangium aurantiacum NBRC 16421.</title>
        <authorList>
            <person name="Komaki H."/>
            <person name="Tamura T."/>
        </authorList>
    </citation>
    <scope>NUCLEOTIDE SEQUENCE</scope>
    <source>
        <strain evidence="4">NBRC 16421</strain>
    </source>
</reference>
<dbReference type="InterPro" id="IPR055414">
    <property type="entry name" value="LRR_R13L4/SHOC2-like"/>
</dbReference>
<dbReference type="PANTHER" id="PTHR48051:SF1">
    <property type="entry name" value="RAS SUPPRESSOR PROTEIN 1"/>
    <property type="match status" value="1"/>
</dbReference>
<dbReference type="GO" id="GO:0005737">
    <property type="term" value="C:cytoplasm"/>
    <property type="evidence" value="ECO:0007669"/>
    <property type="project" value="TreeGrafter"/>
</dbReference>
<dbReference type="PANTHER" id="PTHR48051">
    <property type="match status" value="1"/>
</dbReference>
<dbReference type="InterPro" id="IPR011990">
    <property type="entry name" value="TPR-like_helical_dom_sf"/>
</dbReference>
<evidence type="ECO:0000259" key="3">
    <source>
        <dbReference type="Pfam" id="PF23598"/>
    </source>
</evidence>
<protein>
    <recommendedName>
        <fullName evidence="3">Disease resistance R13L4/SHOC-2-like LRR domain-containing protein</fullName>
    </recommendedName>
</protein>
<keyword evidence="1" id="KW-0433">Leucine-rich repeat</keyword>
<name>A0A8J3Z0D1_9ACTN</name>
<dbReference type="RefSeq" id="WP_203991415.1">
    <property type="nucleotide sequence ID" value="NZ_BOPG01000013.1"/>
</dbReference>
<dbReference type="Proteomes" id="UP000612585">
    <property type="component" value="Unassembled WGS sequence"/>
</dbReference>
<comment type="caution">
    <text evidence="4">The sequence shown here is derived from an EMBL/GenBank/DDBJ whole genome shotgun (WGS) entry which is preliminary data.</text>
</comment>
<dbReference type="InterPro" id="IPR050216">
    <property type="entry name" value="LRR_domain-containing"/>
</dbReference>
<dbReference type="Gene3D" id="3.80.10.10">
    <property type="entry name" value="Ribonuclease Inhibitor"/>
    <property type="match status" value="2"/>
</dbReference>
<organism evidence="4 5">
    <name type="scientific">Virgisporangium aurantiacum</name>
    <dbReference type="NCBI Taxonomy" id="175570"/>
    <lineage>
        <taxon>Bacteria</taxon>
        <taxon>Bacillati</taxon>
        <taxon>Actinomycetota</taxon>
        <taxon>Actinomycetes</taxon>
        <taxon>Micromonosporales</taxon>
        <taxon>Micromonosporaceae</taxon>
        <taxon>Virgisporangium</taxon>
    </lineage>
</organism>